<dbReference type="HOGENOM" id="CLU_1774990_0_0_11"/>
<organism evidence="1 2">
    <name type="scientific">Amycolatopsis keratiniphila</name>
    <dbReference type="NCBI Taxonomy" id="129921"/>
    <lineage>
        <taxon>Bacteria</taxon>
        <taxon>Bacillati</taxon>
        <taxon>Actinomycetota</taxon>
        <taxon>Actinomycetes</taxon>
        <taxon>Pseudonocardiales</taxon>
        <taxon>Pseudonocardiaceae</taxon>
        <taxon>Amycolatopsis</taxon>
        <taxon>Amycolatopsis japonica group</taxon>
    </lineage>
</organism>
<accession>R4SX22</accession>
<dbReference type="EMBL" id="CP003410">
    <property type="protein sequence ID" value="AGM07080.1"/>
    <property type="molecule type" value="Genomic_DNA"/>
</dbReference>
<keyword evidence="2" id="KW-1185">Reference proteome</keyword>
<dbReference type="Proteomes" id="UP000013968">
    <property type="component" value="Chromosome"/>
</dbReference>
<dbReference type="InterPro" id="IPR015797">
    <property type="entry name" value="NUDIX_hydrolase-like_dom_sf"/>
</dbReference>
<dbReference type="Gene3D" id="3.90.79.10">
    <property type="entry name" value="Nucleoside Triphosphate Pyrophosphohydrolase"/>
    <property type="match status" value="1"/>
</dbReference>
<evidence type="ECO:0000313" key="2">
    <source>
        <dbReference type="Proteomes" id="UP000013968"/>
    </source>
</evidence>
<dbReference type="GO" id="GO:0016787">
    <property type="term" value="F:hydrolase activity"/>
    <property type="evidence" value="ECO:0007669"/>
    <property type="project" value="UniProtKB-KW"/>
</dbReference>
<dbReference type="SUPFAM" id="SSF55811">
    <property type="entry name" value="Nudix"/>
    <property type="match status" value="1"/>
</dbReference>
<dbReference type="AlphaFoldDB" id="R4SX22"/>
<reference evidence="1 2" key="1">
    <citation type="journal article" date="2013" name="BMC Genomics">
        <title>ContigScape: a Cytoscape plugin facilitating microbial genome gap closing.</title>
        <authorList>
            <person name="Tang B."/>
            <person name="Wang Q."/>
            <person name="Yang M."/>
            <person name="Xie F."/>
            <person name="Zhu Y."/>
            <person name="Zhuo Y."/>
            <person name="Wang S."/>
            <person name="Gao H."/>
            <person name="Ding X."/>
            <person name="Zhang L."/>
            <person name="Zhao G."/>
            <person name="Zheng H."/>
        </authorList>
    </citation>
    <scope>NUCLEOTIDE SEQUENCE [LARGE SCALE GENOMIC DNA]</scope>
    <source>
        <strain evidence="1 2">HCCB10007</strain>
    </source>
</reference>
<sequence length="135" mass="14978">MCTYALIGRYEQILLIATADRSHVLPGGPVHSGEPIEHALQRTLRDQLGTTLASIEFCSVIEHEDDRGVWLGSASEVAFLFDVTLPDVSSISDRFPCMHWWANESDLGLLQPAAIRNAILTGNLSSDFPWWAWSP</sequence>
<name>R4SX22_9PSEU</name>
<gene>
    <name evidence="1" type="ORF">AORI_4496</name>
</gene>
<keyword evidence="1" id="KW-0378">Hydrolase</keyword>
<proteinExistence type="predicted"/>
<evidence type="ECO:0000313" key="1">
    <source>
        <dbReference type="EMBL" id="AGM07080.1"/>
    </source>
</evidence>
<protein>
    <submittedName>
        <fullName evidence="1">NUDIX hydrolase</fullName>
    </submittedName>
</protein>
<dbReference type="KEGG" id="aoi:AORI_4496"/>